<dbReference type="GO" id="GO:0016788">
    <property type="term" value="F:hydrolase activity, acting on ester bonds"/>
    <property type="evidence" value="ECO:0007669"/>
    <property type="project" value="InterPro"/>
</dbReference>
<evidence type="ECO:0000256" key="3">
    <source>
        <dbReference type="ARBA" id="ARBA00011881"/>
    </source>
</evidence>
<dbReference type="OrthoDB" id="9805604at2"/>
<keyword evidence="8" id="KW-1185">Reference proteome</keyword>
<dbReference type="Proteomes" id="UP000092498">
    <property type="component" value="Chromosome"/>
</dbReference>
<evidence type="ECO:0000256" key="2">
    <source>
        <dbReference type="ARBA" id="ARBA00005893"/>
    </source>
</evidence>
<comment type="subunit">
    <text evidence="3">Homotetramer.</text>
</comment>
<evidence type="ECO:0000256" key="6">
    <source>
        <dbReference type="ARBA" id="ARBA00022842"/>
    </source>
</evidence>
<dbReference type="Pfam" id="PF08282">
    <property type="entry name" value="Hydrolase_3"/>
    <property type="match status" value="1"/>
</dbReference>
<evidence type="ECO:0000313" key="8">
    <source>
        <dbReference type="Proteomes" id="UP000092498"/>
    </source>
</evidence>
<dbReference type="STRING" id="1759059.ATE48_13375"/>
<comment type="similarity">
    <text evidence="2">Belongs to the KdsC family.</text>
</comment>
<dbReference type="SUPFAM" id="SSF56784">
    <property type="entry name" value="HAD-like"/>
    <property type="match status" value="1"/>
</dbReference>
<dbReference type="RefSeq" id="WP_066772312.1">
    <property type="nucleotide sequence ID" value="NZ_CP013244.1"/>
</dbReference>
<keyword evidence="4" id="KW-0479">Metal-binding</keyword>
<evidence type="ECO:0000256" key="1">
    <source>
        <dbReference type="ARBA" id="ARBA00001946"/>
    </source>
</evidence>
<dbReference type="SFLD" id="SFLDG01138">
    <property type="entry name" value="C1.6.2:_Deoxy-d-mannose-octulo"/>
    <property type="match status" value="1"/>
</dbReference>
<dbReference type="InterPro" id="IPR050793">
    <property type="entry name" value="CMP-NeuNAc_synthase"/>
</dbReference>
<dbReference type="PANTHER" id="PTHR21485">
    <property type="entry name" value="HAD SUPERFAMILY MEMBERS CMAS AND KDSC"/>
    <property type="match status" value="1"/>
</dbReference>
<evidence type="ECO:0000313" key="7">
    <source>
        <dbReference type="EMBL" id="ANP46833.1"/>
    </source>
</evidence>
<evidence type="ECO:0000256" key="4">
    <source>
        <dbReference type="ARBA" id="ARBA00022723"/>
    </source>
</evidence>
<sequence length="173" mass="18545">MSDTARPGNPSFATKAAQVRLLALDFDGVMTDNSVYVFEDGREAVRCSRLEGYGLRRLSAAGAEPFIISTEANGVVTARANKLKIDCTQNVPDKVAALIGLMAERGLDWPQVAFLGNDINDLEALSSVGLAVIVADAHECVQNKGFFRTRRNGGDGAVRELCDAIAEVLEGRM</sequence>
<protein>
    <submittedName>
        <fullName evidence="7">Uncharacterized protein</fullName>
    </submittedName>
</protein>
<dbReference type="EMBL" id="CP013244">
    <property type="protein sequence ID" value="ANP46833.1"/>
    <property type="molecule type" value="Genomic_DNA"/>
</dbReference>
<reference evidence="7 8" key="1">
    <citation type="submission" date="2015-11" db="EMBL/GenBank/DDBJ databases">
        <title>Whole-Genome Sequence of Candidatus Oderbacter manganicum from the National Park Lower Oder Valley, Germany.</title>
        <authorList>
            <person name="Braun B."/>
            <person name="Liere K."/>
            <person name="Szewzyk U."/>
        </authorList>
    </citation>
    <scope>NUCLEOTIDE SEQUENCE [LARGE SCALE GENOMIC DNA]</scope>
    <source>
        <strain evidence="7 8">OTSz_A_272</strain>
    </source>
</reference>
<accession>A0A1B1AJV7</accession>
<keyword evidence="5" id="KW-0378">Hydrolase</keyword>
<dbReference type="SFLD" id="SFLDG01136">
    <property type="entry name" value="C1.6:_Phosphoserine_Phosphatas"/>
    <property type="match status" value="1"/>
</dbReference>
<keyword evidence="6" id="KW-0460">Magnesium</keyword>
<dbReference type="InParanoid" id="A0A1B1AJV7"/>
<dbReference type="FunCoup" id="A0A1B1AJV7">
    <property type="interactions" value="243"/>
</dbReference>
<evidence type="ECO:0000256" key="5">
    <source>
        <dbReference type="ARBA" id="ARBA00022801"/>
    </source>
</evidence>
<dbReference type="InterPro" id="IPR036412">
    <property type="entry name" value="HAD-like_sf"/>
</dbReference>
<dbReference type="SFLD" id="SFLDS00003">
    <property type="entry name" value="Haloacid_Dehalogenase"/>
    <property type="match status" value="1"/>
</dbReference>
<dbReference type="InterPro" id="IPR010023">
    <property type="entry name" value="KdsC_fam"/>
</dbReference>
<gene>
    <name evidence="7" type="ORF">ATE48_13375</name>
</gene>
<dbReference type="KEGG" id="cbot:ATE48_13375"/>
<dbReference type="GO" id="GO:0046872">
    <property type="term" value="F:metal ion binding"/>
    <property type="evidence" value="ECO:0007669"/>
    <property type="project" value="UniProtKB-KW"/>
</dbReference>
<dbReference type="AlphaFoldDB" id="A0A1B1AJV7"/>
<dbReference type="PANTHER" id="PTHR21485:SF3">
    <property type="entry name" value="N-ACYLNEURAMINATE CYTIDYLYLTRANSFERASE"/>
    <property type="match status" value="1"/>
</dbReference>
<proteinExistence type="inferred from homology"/>
<comment type="cofactor">
    <cofactor evidence="1">
        <name>Mg(2+)</name>
        <dbReference type="ChEBI" id="CHEBI:18420"/>
    </cofactor>
</comment>
<name>A0A1B1AJV7_9PROT</name>
<dbReference type="GO" id="GO:0008781">
    <property type="term" value="F:N-acylneuraminate cytidylyltransferase activity"/>
    <property type="evidence" value="ECO:0007669"/>
    <property type="project" value="TreeGrafter"/>
</dbReference>
<organism evidence="7 8">
    <name type="scientific">Candidatus Viadribacter manganicus</name>
    <dbReference type="NCBI Taxonomy" id="1759059"/>
    <lineage>
        <taxon>Bacteria</taxon>
        <taxon>Pseudomonadati</taxon>
        <taxon>Pseudomonadota</taxon>
        <taxon>Alphaproteobacteria</taxon>
        <taxon>Hyphomonadales</taxon>
        <taxon>Hyphomonadaceae</taxon>
        <taxon>Candidatus Viadribacter</taxon>
    </lineage>
</organism>
<dbReference type="InterPro" id="IPR023214">
    <property type="entry name" value="HAD_sf"/>
</dbReference>
<dbReference type="Gene3D" id="3.40.50.1000">
    <property type="entry name" value="HAD superfamily/HAD-like"/>
    <property type="match status" value="1"/>
</dbReference>